<evidence type="ECO:0000256" key="2">
    <source>
        <dbReference type="ARBA" id="ARBA00022448"/>
    </source>
</evidence>
<keyword evidence="8" id="KW-1185">Reference proteome</keyword>
<dbReference type="PANTHER" id="PTHR23316">
    <property type="entry name" value="IMPORTIN ALPHA"/>
    <property type="match status" value="1"/>
</dbReference>
<feature type="domain" description="IBB" evidence="6">
    <location>
        <begin position="1"/>
        <end position="57"/>
    </location>
</feature>
<keyword evidence="2 5" id="KW-0813">Transport</keyword>
<sequence length="508" mass="59186">MNVWDLKLKERRESFKPKINSSQMKQKRLELTISLSKKKKEKDLMKRRKVKNFNEMEAEPFSRLYFEMNQGIEGKKKNDLMILSEQIKILQKENIKTHITQIRKLLSSPFPPINEVIELNLIPIFLSILKENFDEQIKLEVIWCLINISSGTSEQTNSIIKENGIEVLFEFISNHSGESREQCFWIIGNIVADSINLRDLILQKGITQIVIQMIEESNGLVNDIQTASWMLSNLLRGNPIPNLNFFKPYFLYFESLLYFNDKKTLFYTCSCILIISSEKDQINLLFEENIPSQIIRLLKESPNEIIYQCLQIIDNLLKGNQTQIDSLFESDLLKNLNQLLFHSDQDIKKKTCLTISTLANQNQQNIQKLFENDIVSSILKMLENETFELQKETLSIFYGIINQSNQQQSQLFITDSFIGLLIKLISVDDTESIYSILEIFRKLLEISEKIAFENGISNTCVDFLEEVGGIEIIEKLQNHMNYYVSQIAKQIINNYSSNYEEMNLENSN</sequence>
<keyword evidence="4 5" id="KW-0653">Protein transport</keyword>
<dbReference type="InterPro" id="IPR002652">
    <property type="entry name" value="Importin-a_IBB"/>
</dbReference>
<dbReference type="EMBL" id="JAPDFW010000053">
    <property type="protein sequence ID" value="KAJ5078441.1"/>
    <property type="molecule type" value="Genomic_DNA"/>
</dbReference>
<evidence type="ECO:0000313" key="8">
    <source>
        <dbReference type="Proteomes" id="UP001149090"/>
    </source>
</evidence>
<evidence type="ECO:0000256" key="3">
    <source>
        <dbReference type="ARBA" id="ARBA00022737"/>
    </source>
</evidence>
<evidence type="ECO:0000259" key="6">
    <source>
        <dbReference type="PROSITE" id="PS51214"/>
    </source>
</evidence>
<dbReference type="Pfam" id="PF16186">
    <property type="entry name" value="Arm_3"/>
    <property type="match status" value="1"/>
</dbReference>
<keyword evidence="3" id="KW-0677">Repeat</keyword>
<name>A0A9Q0LRE4_ANAIG</name>
<protein>
    <recommendedName>
        <fullName evidence="5">Importin subunit alpha</fullName>
    </recommendedName>
</protein>
<evidence type="ECO:0000256" key="4">
    <source>
        <dbReference type="ARBA" id="ARBA00022927"/>
    </source>
</evidence>
<dbReference type="GO" id="GO:0005737">
    <property type="term" value="C:cytoplasm"/>
    <property type="evidence" value="ECO:0007669"/>
    <property type="project" value="InterPro"/>
</dbReference>
<dbReference type="SMART" id="SM00185">
    <property type="entry name" value="ARM"/>
    <property type="match status" value="6"/>
</dbReference>
<dbReference type="OrthoDB" id="29145at2759"/>
<dbReference type="PIRSF" id="PIRSF005673">
    <property type="entry name" value="Importin_alpha"/>
    <property type="match status" value="1"/>
</dbReference>
<dbReference type="Gene3D" id="1.25.10.10">
    <property type="entry name" value="Leucine-rich Repeat Variant"/>
    <property type="match status" value="1"/>
</dbReference>
<dbReference type="InterPro" id="IPR016024">
    <property type="entry name" value="ARM-type_fold"/>
</dbReference>
<dbReference type="PROSITE" id="PS51214">
    <property type="entry name" value="IBB"/>
    <property type="match status" value="1"/>
</dbReference>
<evidence type="ECO:0000256" key="5">
    <source>
        <dbReference type="PIRNR" id="PIRNR005673"/>
    </source>
</evidence>
<dbReference type="SUPFAM" id="SSF48371">
    <property type="entry name" value="ARM repeat"/>
    <property type="match status" value="1"/>
</dbReference>
<organism evidence="7 8">
    <name type="scientific">Anaeramoeba ignava</name>
    <name type="common">Anaerobic marine amoeba</name>
    <dbReference type="NCBI Taxonomy" id="1746090"/>
    <lineage>
        <taxon>Eukaryota</taxon>
        <taxon>Metamonada</taxon>
        <taxon>Anaeramoebidae</taxon>
        <taxon>Anaeramoeba</taxon>
    </lineage>
</organism>
<proteinExistence type="inferred from homology"/>
<dbReference type="AlphaFoldDB" id="A0A9Q0LRE4"/>
<dbReference type="InterPro" id="IPR000225">
    <property type="entry name" value="Armadillo"/>
</dbReference>
<gene>
    <name evidence="7" type="ORF">M0811_04766</name>
</gene>
<comment type="similarity">
    <text evidence="1 5">Belongs to the importin alpha family.</text>
</comment>
<accession>A0A9Q0LRE4</accession>
<evidence type="ECO:0000256" key="1">
    <source>
        <dbReference type="ARBA" id="ARBA00010394"/>
    </source>
</evidence>
<dbReference type="InterPro" id="IPR032413">
    <property type="entry name" value="Arm_3"/>
</dbReference>
<dbReference type="OMA" id="CASHPSH"/>
<comment type="caution">
    <text evidence="7">The sequence shown here is derived from an EMBL/GenBank/DDBJ whole genome shotgun (WGS) entry which is preliminary data.</text>
</comment>
<evidence type="ECO:0000313" key="7">
    <source>
        <dbReference type="EMBL" id="KAJ5078441.1"/>
    </source>
</evidence>
<dbReference type="GO" id="GO:0006606">
    <property type="term" value="P:protein import into nucleus"/>
    <property type="evidence" value="ECO:0007669"/>
    <property type="project" value="InterPro"/>
</dbReference>
<reference evidence="7" key="1">
    <citation type="submission" date="2022-10" db="EMBL/GenBank/DDBJ databases">
        <title>Novel sulphate-reducing endosymbionts in the free-living metamonad Anaeramoeba.</title>
        <authorList>
            <person name="Jerlstrom-Hultqvist J."/>
            <person name="Cepicka I."/>
            <person name="Gallot-Lavallee L."/>
            <person name="Salas-Leiva D."/>
            <person name="Curtis B.A."/>
            <person name="Zahonova K."/>
            <person name="Pipaliya S."/>
            <person name="Dacks J."/>
            <person name="Roger A.J."/>
        </authorList>
    </citation>
    <scope>NUCLEOTIDE SEQUENCE</scope>
    <source>
        <strain evidence="7">BMAN</strain>
    </source>
</reference>
<dbReference type="Proteomes" id="UP001149090">
    <property type="component" value="Unassembled WGS sequence"/>
</dbReference>
<dbReference type="InterPro" id="IPR011989">
    <property type="entry name" value="ARM-like"/>
</dbReference>
<dbReference type="InterPro" id="IPR024931">
    <property type="entry name" value="Importin_alpha"/>
</dbReference>
<dbReference type="Pfam" id="PF01749">
    <property type="entry name" value="IBB"/>
    <property type="match status" value="1"/>
</dbReference>
<dbReference type="GO" id="GO:0061608">
    <property type="term" value="F:nuclear import signal receptor activity"/>
    <property type="evidence" value="ECO:0007669"/>
    <property type="project" value="InterPro"/>
</dbReference>